<sequence>FSFDLVKQFLINRGGKVTNPELVKHFRHYLNDPVHKDEIRLKFKDYVNRLACVKEQNGVKYLLLRNEYVDELCTMPPDVPPPPYTPARVEPDLCAAGFSRQETPCLGYSTPPIGQTPQTPQWRQFSPQENIMVANECPSLALARAPHNRSSPCLLEDVRSYEDIPPPLPKKKHSLNGSPTRPEVPLPPPRGRKSHGRRGSQVEERVRQFSAEKELEGSPNFKEKSVQDVAVSPGTVKEKTQIINRMSESNLLTKVAAGPGGGPAAKRRDGPGARAAADDDTTSLNTLDPRRREWILRAAQADYHSLVRLLREDPDLYRFEDFTSGYTALHWAAKHGSSEMVKLIAGTHRLNPNVKSHGGYTPLHLASMFQKQHIIELLLHTYGADPNVRDHSGRKPAQYLNSSAQASKTSTNHKSFQQPSRSSEKDAGFMRMGSFNSRVKRTAAVLTYPFGVQKLKPWGSADSVTDVASSTMPPPKGLAKKKKSKKVLDFPSSSSMDSMKSKLSLTPSVESDSDSAYGFAP</sequence>
<feature type="compositionally biased region" description="Low complexity" evidence="10">
    <location>
        <begin position="492"/>
        <end position="505"/>
    </location>
</feature>
<dbReference type="SUPFAM" id="SSF48403">
    <property type="entry name" value="Ankyrin repeat"/>
    <property type="match status" value="1"/>
</dbReference>
<feature type="repeat" description="ANK" evidence="9">
    <location>
        <begin position="324"/>
        <end position="344"/>
    </location>
</feature>
<dbReference type="Pfam" id="PF25877">
    <property type="entry name" value="WHD_SOWAH"/>
    <property type="match status" value="1"/>
</dbReference>
<evidence type="ECO:0000256" key="2">
    <source>
        <dbReference type="ARBA" id="ARBA00022483"/>
    </source>
</evidence>
<feature type="region of interest" description="Disordered" evidence="10">
    <location>
        <begin position="164"/>
        <end position="204"/>
    </location>
</feature>
<feature type="region of interest" description="Disordered" evidence="10">
    <location>
        <begin position="400"/>
        <end position="429"/>
    </location>
</feature>
<dbReference type="InterPro" id="IPR036770">
    <property type="entry name" value="Ankyrin_rpt-contain_sf"/>
</dbReference>
<keyword evidence="7" id="KW-1053">Target membrane</keyword>
<dbReference type="PROSITE" id="PS50088">
    <property type="entry name" value="ANK_REPEAT"/>
    <property type="match status" value="2"/>
</dbReference>
<keyword evidence="2" id="KW-0268">Exocytosis</keyword>
<evidence type="ECO:0000259" key="11">
    <source>
        <dbReference type="Pfam" id="PF25877"/>
    </source>
</evidence>
<feature type="compositionally biased region" description="Polar residues" evidence="10">
    <location>
        <begin position="400"/>
        <end position="421"/>
    </location>
</feature>
<proteinExistence type="inferred from homology"/>
<dbReference type="PANTHER" id="PTHR14491">
    <property type="entry name" value="SOSONDOWAH, ISOFORM G"/>
    <property type="match status" value="1"/>
</dbReference>
<dbReference type="Gene3D" id="1.25.40.20">
    <property type="entry name" value="Ankyrin repeat-containing domain"/>
    <property type="match status" value="1"/>
</dbReference>
<evidence type="ECO:0000256" key="1">
    <source>
        <dbReference type="ARBA" id="ARBA00004175"/>
    </source>
</evidence>
<feature type="repeat" description="ANK" evidence="9">
    <location>
        <begin position="358"/>
        <end position="391"/>
    </location>
</feature>
<accession>A0A147BNL3</accession>
<evidence type="ECO:0000256" key="4">
    <source>
        <dbReference type="ARBA" id="ARBA00022737"/>
    </source>
</evidence>
<keyword evidence="5" id="KW-0800">Toxin</keyword>
<keyword evidence="5" id="KW-0528">Neurotoxin</keyword>
<keyword evidence="12" id="KW-0647">Proteasome</keyword>
<name>A0A147BNL3_IXORI</name>
<evidence type="ECO:0000256" key="3">
    <source>
        <dbReference type="ARBA" id="ARBA00022537"/>
    </source>
</evidence>
<evidence type="ECO:0000256" key="9">
    <source>
        <dbReference type="PROSITE-ProRule" id="PRU00023"/>
    </source>
</evidence>
<keyword evidence="3" id="KW-1052">Target cell membrane</keyword>
<feature type="region of interest" description="Disordered" evidence="10">
    <location>
        <begin position="463"/>
        <end position="521"/>
    </location>
</feature>
<evidence type="ECO:0000256" key="10">
    <source>
        <dbReference type="SAM" id="MobiDB-lite"/>
    </source>
</evidence>
<feature type="domain" description="SOWAHA-C winged helix-turn-helix" evidence="11">
    <location>
        <begin position="3"/>
        <end position="72"/>
    </location>
</feature>
<reference evidence="12" key="1">
    <citation type="journal article" date="2018" name="PLoS Negl. Trop. Dis.">
        <title>Sialome diversity of ticks revealed by RNAseq of single tick salivary glands.</title>
        <authorList>
            <person name="Perner J."/>
            <person name="Kropackova S."/>
            <person name="Kopacek P."/>
            <person name="Ribeiro J.M."/>
        </authorList>
    </citation>
    <scope>NUCLEOTIDE SEQUENCE</scope>
    <source>
        <strain evidence="12">Siblings of single egg batch collected in Ceske Budejovice</strain>
        <tissue evidence="12">Salivary glands</tissue>
    </source>
</reference>
<feature type="region of interest" description="Disordered" evidence="10">
    <location>
        <begin position="256"/>
        <end position="284"/>
    </location>
</feature>
<dbReference type="InterPro" id="IPR058889">
    <property type="entry name" value="WHD_SOWAHA-C"/>
</dbReference>
<keyword evidence="4" id="KW-0677">Repeat</keyword>
<keyword evidence="6 9" id="KW-0040">ANK repeat</keyword>
<dbReference type="GO" id="GO:0044218">
    <property type="term" value="C:other organism cell membrane"/>
    <property type="evidence" value="ECO:0007669"/>
    <property type="project" value="UniProtKB-KW"/>
</dbReference>
<organism evidence="12">
    <name type="scientific">Ixodes ricinus</name>
    <name type="common">Common tick</name>
    <name type="synonym">Acarus ricinus</name>
    <dbReference type="NCBI Taxonomy" id="34613"/>
    <lineage>
        <taxon>Eukaryota</taxon>
        <taxon>Metazoa</taxon>
        <taxon>Ecdysozoa</taxon>
        <taxon>Arthropoda</taxon>
        <taxon>Chelicerata</taxon>
        <taxon>Arachnida</taxon>
        <taxon>Acari</taxon>
        <taxon>Parasitiformes</taxon>
        <taxon>Ixodida</taxon>
        <taxon>Ixodoidea</taxon>
        <taxon>Ixodidae</taxon>
        <taxon>Ixodinae</taxon>
        <taxon>Ixodes</taxon>
    </lineage>
</organism>
<dbReference type="GO" id="GO:0006887">
    <property type="term" value="P:exocytosis"/>
    <property type="evidence" value="ECO:0007669"/>
    <property type="project" value="UniProtKB-KW"/>
</dbReference>
<feature type="region of interest" description="Disordered" evidence="10">
    <location>
        <begin position="210"/>
        <end position="229"/>
    </location>
</feature>
<feature type="compositionally biased region" description="Basic and acidic residues" evidence="10">
    <location>
        <begin position="210"/>
        <end position="226"/>
    </location>
</feature>
<dbReference type="GO" id="GO:0044231">
    <property type="term" value="C:host cell presynaptic membrane"/>
    <property type="evidence" value="ECO:0007669"/>
    <property type="project" value="UniProtKB-KW"/>
</dbReference>
<keyword evidence="7" id="KW-0472">Membrane</keyword>
<evidence type="ECO:0000313" key="12">
    <source>
        <dbReference type="EMBL" id="JAR92341.1"/>
    </source>
</evidence>
<dbReference type="AlphaFoldDB" id="A0A147BNL3"/>
<dbReference type="PROSITE" id="PS50297">
    <property type="entry name" value="ANK_REP_REGION"/>
    <property type="match status" value="2"/>
</dbReference>
<protein>
    <submittedName>
        <fullName evidence="12">Putative 26s proteasome regulatory complex subunit psmd10</fullName>
    </submittedName>
</protein>
<dbReference type="SMART" id="SM00248">
    <property type="entry name" value="ANK"/>
    <property type="match status" value="2"/>
</dbReference>
<dbReference type="Pfam" id="PF12796">
    <property type="entry name" value="Ank_2"/>
    <property type="match status" value="1"/>
</dbReference>
<dbReference type="GO" id="GO:0000502">
    <property type="term" value="C:proteasome complex"/>
    <property type="evidence" value="ECO:0007669"/>
    <property type="project" value="UniProtKB-KW"/>
</dbReference>
<dbReference type="PANTHER" id="PTHR14491:SF7">
    <property type="entry name" value="SOSONDOWAH, ISOFORM G"/>
    <property type="match status" value="1"/>
</dbReference>
<evidence type="ECO:0000256" key="6">
    <source>
        <dbReference type="ARBA" id="ARBA00023043"/>
    </source>
</evidence>
<dbReference type="InterPro" id="IPR002110">
    <property type="entry name" value="Ankyrin_rpt"/>
</dbReference>
<evidence type="ECO:0000256" key="5">
    <source>
        <dbReference type="ARBA" id="ARBA00023028"/>
    </source>
</evidence>
<feature type="non-terminal residue" evidence="12">
    <location>
        <position position="1"/>
    </location>
</feature>
<evidence type="ECO:0000256" key="7">
    <source>
        <dbReference type="ARBA" id="ARBA00023298"/>
    </source>
</evidence>
<evidence type="ECO:0000256" key="8">
    <source>
        <dbReference type="ARBA" id="ARBA00038122"/>
    </source>
</evidence>
<dbReference type="EMBL" id="GEGO01003063">
    <property type="protein sequence ID" value="JAR92341.1"/>
    <property type="molecule type" value="Transcribed_RNA"/>
</dbReference>
<keyword evidence="5" id="KW-0638">Presynaptic neurotoxin</keyword>
<comment type="subcellular location">
    <subcellularLocation>
        <location evidence="1">Target cell membrane</location>
    </subcellularLocation>
</comment>
<comment type="similarity">
    <text evidence="8">Belongs to the SOWAH family.</text>
</comment>